<evidence type="ECO:0000313" key="7">
    <source>
        <dbReference type="Proteomes" id="UP000234456"/>
    </source>
</evidence>
<keyword evidence="3" id="KW-0238">DNA-binding</keyword>
<dbReference type="InterPro" id="IPR036388">
    <property type="entry name" value="WH-like_DNA-bd_sf"/>
</dbReference>
<dbReference type="PANTHER" id="PTHR30126:SF39">
    <property type="entry name" value="HTH-TYPE TRANSCRIPTIONAL REGULATOR CYSL"/>
    <property type="match status" value="1"/>
</dbReference>
<dbReference type="PANTHER" id="PTHR30126">
    <property type="entry name" value="HTH-TYPE TRANSCRIPTIONAL REGULATOR"/>
    <property type="match status" value="1"/>
</dbReference>
<dbReference type="SUPFAM" id="SSF53850">
    <property type="entry name" value="Periplasmic binding protein-like II"/>
    <property type="match status" value="1"/>
</dbReference>
<accession>A0A2N4TNS9</accession>
<dbReference type="EMBL" id="PKQE01000004">
    <property type="protein sequence ID" value="PLC41360.1"/>
    <property type="molecule type" value="Genomic_DNA"/>
</dbReference>
<comment type="similarity">
    <text evidence="1">Belongs to the LysR transcriptional regulatory family.</text>
</comment>
<dbReference type="OrthoDB" id="9815174at2"/>
<dbReference type="AlphaFoldDB" id="A0A2N4TNS9"/>
<dbReference type="InterPro" id="IPR005119">
    <property type="entry name" value="LysR_subst-bd"/>
</dbReference>
<evidence type="ECO:0000256" key="2">
    <source>
        <dbReference type="ARBA" id="ARBA00023015"/>
    </source>
</evidence>
<dbReference type="Pfam" id="PF03466">
    <property type="entry name" value="LysR_substrate"/>
    <property type="match status" value="1"/>
</dbReference>
<dbReference type="CDD" id="cd05466">
    <property type="entry name" value="PBP2_LTTR_substrate"/>
    <property type="match status" value="1"/>
</dbReference>
<evidence type="ECO:0000256" key="4">
    <source>
        <dbReference type="ARBA" id="ARBA00023163"/>
    </source>
</evidence>
<gene>
    <name evidence="6" type="ORF">C0Q88_17360</name>
</gene>
<evidence type="ECO:0000256" key="1">
    <source>
        <dbReference type="ARBA" id="ARBA00009437"/>
    </source>
</evidence>
<dbReference type="Pfam" id="PF00126">
    <property type="entry name" value="HTH_1"/>
    <property type="match status" value="1"/>
</dbReference>
<dbReference type="RefSeq" id="WP_102066626.1">
    <property type="nucleotide sequence ID" value="NZ_PKQE01000004.1"/>
</dbReference>
<dbReference type="Gene3D" id="1.10.10.10">
    <property type="entry name" value="Winged helix-like DNA-binding domain superfamily/Winged helix DNA-binding domain"/>
    <property type="match status" value="1"/>
</dbReference>
<reference evidence="6 7" key="1">
    <citation type="submission" date="2017-12" db="EMBL/GenBank/DDBJ databases">
        <title>Draft genome sequence of Ralstonia pickettii 52.</title>
        <authorList>
            <person name="Zheng B."/>
        </authorList>
    </citation>
    <scope>NUCLEOTIDE SEQUENCE [LARGE SCALE GENOMIC DNA]</scope>
    <source>
        <strain evidence="6 7">52</strain>
    </source>
</reference>
<name>A0A2N4TNS9_RALPI</name>
<proteinExistence type="inferred from homology"/>
<dbReference type="SUPFAM" id="SSF46785">
    <property type="entry name" value="Winged helix' DNA-binding domain"/>
    <property type="match status" value="1"/>
</dbReference>
<keyword evidence="2" id="KW-0805">Transcription regulation</keyword>
<dbReference type="Gene3D" id="3.40.190.10">
    <property type="entry name" value="Periplasmic binding protein-like II"/>
    <property type="match status" value="2"/>
</dbReference>
<dbReference type="PRINTS" id="PR00039">
    <property type="entry name" value="HTHLYSR"/>
</dbReference>
<protein>
    <recommendedName>
        <fullName evidence="5">HTH lysR-type domain-containing protein</fullName>
    </recommendedName>
</protein>
<organism evidence="6 7">
    <name type="scientific">Ralstonia pickettii</name>
    <name type="common">Burkholderia pickettii</name>
    <dbReference type="NCBI Taxonomy" id="329"/>
    <lineage>
        <taxon>Bacteria</taxon>
        <taxon>Pseudomonadati</taxon>
        <taxon>Pseudomonadota</taxon>
        <taxon>Betaproteobacteria</taxon>
        <taxon>Burkholderiales</taxon>
        <taxon>Burkholderiaceae</taxon>
        <taxon>Ralstonia</taxon>
    </lineage>
</organism>
<dbReference type="PROSITE" id="PS50931">
    <property type="entry name" value="HTH_LYSR"/>
    <property type="match status" value="1"/>
</dbReference>
<keyword evidence="4" id="KW-0804">Transcription</keyword>
<dbReference type="FunFam" id="1.10.10.10:FF:000001">
    <property type="entry name" value="LysR family transcriptional regulator"/>
    <property type="match status" value="1"/>
</dbReference>
<dbReference type="InterPro" id="IPR000847">
    <property type="entry name" value="LysR_HTH_N"/>
</dbReference>
<dbReference type="InterPro" id="IPR036390">
    <property type="entry name" value="WH_DNA-bd_sf"/>
</dbReference>
<comment type="caution">
    <text evidence="6">The sequence shown here is derived from an EMBL/GenBank/DDBJ whole genome shotgun (WGS) entry which is preliminary data.</text>
</comment>
<dbReference type="GO" id="GO:0003700">
    <property type="term" value="F:DNA-binding transcription factor activity"/>
    <property type="evidence" value="ECO:0007669"/>
    <property type="project" value="InterPro"/>
</dbReference>
<evidence type="ECO:0000259" key="5">
    <source>
        <dbReference type="PROSITE" id="PS50931"/>
    </source>
</evidence>
<evidence type="ECO:0000313" key="6">
    <source>
        <dbReference type="EMBL" id="PLC41360.1"/>
    </source>
</evidence>
<dbReference type="Proteomes" id="UP000234456">
    <property type="component" value="Unassembled WGS sequence"/>
</dbReference>
<sequence length="298" mass="32131">MLEEMRTFVLLAQTGSIARVAERLPLTQPAVTKQIQRLERALDTVLFDRRVKPFRLTAEGEAVLARCRTIVGEFEALRGSVRSSGEPEGVLRVGVSHAVGDVRFARVLSGLRERYPAVSFRLSCEWGGVLRERLQRAELDAALWLAPSGVAGHRSDGGIRVIGTEPVSLIAAPSRKLPAAVSMAQVRDEAWVLNPAGCEMRAWLLGRYEADRLTPNVAAEVQSVPLQHALVAEGFGLGFAPLRLIGAQLEDGALSAHKLAAAPALWDVCVQRGPSLGRLGRVVDALETALSTEAAVVR</sequence>
<dbReference type="GO" id="GO:0000976">
    <property type="term" value="F:transcription cis-regulatory region binding"/>
    <property type="evidence" value="ECO:0007669"/>
    <property type="project" value="TreeGrafter"/>
</dbReference>
<evidence type="ECO:0000256" key="3">
    <source>
        <dbReference type="ARBA" id="ARBA00023125"/>
    </source>
</evidence>
<feature type="domain" description="HTH lysR-type" evidence="5">
    <location>
        <begin position="1"/>
        <end position="57"/>
    </location>
</feature>